<keyword evidence="7" id="KW-1185">Reference proteome</keyword>
<dbReference type="InterPro" id="IPR036388">
    <property type="entry name" value="WH-like_DNA-bd_sf"/>
</dbReference>
<sequence>MTSTDSTRTVETTTGGDPLVLPDIIDLGVGKITSVDDALIVDRVAAAARSLAEQPGLEQTLEHAVQQAVALVEGCEAAGVSLMTGRTSVTTAAQSDPLVERGDVKQYELDEGPCLDAIREAELVWSDDLAQDPRWPRWAPWAVKELGVRSMLCVQLYTSATKHGALNLYSTEPHAFPRSAHPVAAMFGTIAVVALQGARTSDELHSALHSRNLIGQAQGIMMERFGVSAAQAFSVLSRVSQDSNVKLVEIARQVTENREVPGLPSKH</sequence>
<keyword evidence="2" id="KW-0418">Kinase</keyword>
<dbReference type="GO" id="GO:0003723">
    <property type="term" value="F:RNA binding"/>
    <property type="evidence" value="ECO:0007669"/>
    <property type="project" value="InterPro"/>
</dbReference>
<dbReference type="InterPro" id="IPR012074">
    <property type="entry name" value="GAF_ANTAR"/>
</dbReference>
<dbReference type="GO" id="GO:0016301">
    <property type="term" value="F:kinase activity"/>
    <property type="evidence" value="ECO:0007669"/>
    <property type="project" value="UniProtKB-KW"/>
</dbReference>
<dbReference type="Gene3D" id="1.10.10.10">
    <property type="entry name" value="Winged helix-like DNA-binding domain superfamily/Winged helix DNA-binding domain"/>
    <property type="match status" value="1"/>
</dbReference>
<keyword evidence="1" id="KW-0808">Transferase</keyword>
<name>A0A934ICK4_9MICO</name>
<keyword evidence="3" id="KW-0805">Transcription regulation</keyword>
<dbReference type="PROSITE" id="PS50921">
    <property type="entry name" value="ANTAR"/>
    <property type="match status" value="1"/>
</dbReference>
<evidence type="ECO:0000313" key="7">
    <source>
        <dbReference type="Proteomes" id="UP000602087"/>
    </source>
</evidence>
<proteinExistence type="predicted"/>
<dbReference type="AlphaFoldDB" id="A0A934ICK4"/>
<keyword evidence="4" id="KW-0804">Transcription</keyword>
<accession>A0A934ICK4</accession>
<evidence type="ECO:0000256" key="2">
    <source>
        <dbReference type="ARBA" id="ARBA00022777"/>
    </source>
</evidence>
<comment type="caution">
    <text evidence="6">The sequence shown here is derived from an EMBL/GenBank/DDBJ whole genome shotgun (WGS) entry which is preliminary data.</text>
</comment>
<evidence type="ECO:0000256" key="1">
    <source>
        <dbReference type="ARBA" id="ARBA00022679"/>
    </source>
</evidence>
<dbReference type="Pfam" id="PF13185">
    <property type="entry name" value="GAF_2"/>
    <property type="match status" value="1"/>
</dbReference>
<dbReference type="Proteomes" id="UP000602087">
    <property type="component" value="Unassembled WGS sequence"/>
</dbReference>
<reference evidence="6" key="1">
    <citation type="submission" date="2020-12" db="EMBL/GenBank/DDBJ databases">
        <title>Sanguibacter suaedae sp. nov., isolated from Suaeda aralocaspica.</title>
        <authorList>
            <person name="Ma Q."/>
        </authorList>
    </citation>
    <scope>NUCLEOTIDE SEQUENCE</scope>
    <source>
        <strain evidence="6">YZGR15</strain>
    </source>
</reference>
<dbReference type="InterPro" id="IPR011006">
    <property type="entry name" value="CheY-like_superfamily"/>
</dbReference>
<dbReference type="SMART" id="SM01012">
    <property type="entry name" value="ANTAR"/>
    <property type="match status" value="1"/>
</dbReference>
<evidence type="ECO:0000256" key="3">
    <source>
        <dbReference type="ARBA" id="ARBA00023015"/>
    </source>
</evidence>
<dbReference type="Gene3D" id="3.30.450.40">
    <property type="match status" value="1"/>
</dbReference>
<dbReference type="InterPro" id="IPR003018">
    <property type="entry name" value="GAF"/>
</dbReference>
<protein>
    <submittedName>
        <fullName evidence="6">GAF and ANTAR domain-containing protein</fullName>
    </submittedName>
</protein>
<gene>
    <name evidence="6" type="ORF">JAV76_14280</name>
</gene>
<evidence type="ECO:0000256" key="4">
    <source>
        <dbReference type="ARBA" id="ARBA00023163"/>
    </source>
</evidence>
<dbReference type="InterPro" id="IPR029016">
    <property type="entry name" value="GAF-like_dom_sf"/>
</dbReference>
<dbReference type="EMBL" id="JAEINH010000018">
    <property type="protein sequence ID" value="MBI9116180.1"/>
    <property type="molecule type" value="Genomic_DNA"/>
</dbReference>
<evidence type="ECO:0000259" key="5">
    <source>
        <dbReference type="PROSITE" id="PS50921"/>
    </source>
</evidence>
<dbReference type="Pfam" id="PF03861">
    <property type="entry name" value="ANTAR"/>
    <property type="match status" value="1"/>
</dbReference>
<dbReference type="RefSeq" id="WP_198734746.1">
    <property type="nucleotide sequence ID" value="NZ_JAEINH010000018.1"/>
</dbReference>
<feature type="domain" description="ANTAR" evidence="5">
    <location>
        <begin position="194"/>
        <end position="255"/>
    </location>
</feature>
<dbReference type="SUPFAM" id="SSF52172">
    <property type="entry name" value="CheY-like"/>
    <property type="match status" value="1"/>
</dbReference>
<dbReference type="SUPFAM" id="SSF55781">
    <property type="entry name" value="GAF domain-like"/>
    <property type="match status" value="1"/>
</dbReference>
<evidence type="ECO:0000313" key="6">
    <source>
        <dbReference type="EMBL" id="MBI9116180.1"/>
    </source>
</evidence>
<dbReference type="PIRSF" id="PIRSF036625">
    <property type="entry name" value="GAF_ANTAR"/>
    <property type="match status" value="1"/>
</dbReference>
<dbReference type="InterPro" id="IPR005561">
    <property type="entry name" value="ANTAR"/>
</dbReference>
<organism evidence="6 7">
    <name type="scientific">Sanguibacter suaedae</name>
    <dbReference type="NCBI Taxonomy" id="2795737"/>
    <lineage>
        <taxon>Bacteria</taxon>
        <taxon>Bacillati</taxon>
        <taxon>Actinomycetota</taxon>
        <taxon>Actinomycetes</taxon>
        <taxon>Micrococcales</taxon>
        <taxon>Sanguibacteraceae</taxon>
        <taxon>Sanguibacter</taxon>
    </lineage>
</organism>